<reference evidence="1 2" key="1">
    <citation type="submission" date="2024-02" db="EMBL/GenBank/DDBJ databases">
        <authorList>
            <person name="Daric V."/>
            <person name="Darras S."/>
        </authorList>
    </citation>
    <scope>NUCLEOTIDE SEQUENCE [LARGE SCALE GENOMIC DNA]</scope>
</reference>
<protein>
    <submittedName>
        <fullName evidence="1">Uncharacterized protein</fullName>
    </submittedName>
</protein>
<comment type="caution">
    <text evidence="1">The sequence shown here is derived from an EMBL/GenBank/DDBJ whole genome shotgun (WGS) entry which is preliminary data.</text>
</comment>
<dbReference type="Proteomes" id="UP001642483">
    <property type="component" value="Unassembled WGS sequence"/>
</dbReference>
<name>A0ABP0GE65_CLALP</name>
<dbReference type="EMBL" id="CAWYQH010000108">
    <property type="protein sequence ID" value="CAK8689728.1"/>
    <property type="molecule type" value="Genomic_DNA"/>
</dbReference>
<evidence type="ECO:0000313" key="2">
    <source>
        <dbReference type="Proteomes" id="UP001642483"/>
    </source>
</evidence>
<gene>
    <name evidence="1" type="ORF">CVLEPA_LOCUS21694</name>
</gene>
<evidence type="ECO:0000313" key="1">
    <source>
        <dbReference type="EMBL" id="CAK8689728.1"/>
    </source>
</evidence>
<organism evidence="1 2">
    <name type="scientific">Clavelina lepadiformis</name>
    <name type="common">Light-bulb sea squirt</name>
    <name type="synonym">Ascidia lepadiformis</name>
    <dbReference type="NCBI Taxonomy" id="159417"/>
    <lineage>
        <taxon>Eukaryota</taxon>
        <taxon>Metazoa</taxon>
        <taxon>Chordata</taxon>
        <taxon>Tunicata</taxon>
        <taxon>Ascidiacea</taxon>
        <taxon>Aplousobranchia</taxon>
        <taxon>Clavelinidae</taxon>
        <taxon>Clavelina</taxon>
    </lineage>
</organism>
<accession>A0ABP0GE65</accession>
<keyword evidence="2" id="KW-1185">Reference proteome</keyword>
<sequence length="146" mass="17322">MEDIVKDNTNQLTRDTELCKQFNPRKKRNSISRFLEAIAFSTHEHLLDIVQRRNGLVEITCKTRQGVEEKIALKKDKFQQLKNYKLYIEESTKKTTEQIPPLFSNDTIRNILQKKVGQVKESSLFKETRLPERSEKVLIHTRRHQE</sequence>
<proteinExistence type="predicted"/>